<comment type="caution">
    <text evidence="6">The sequence shown here is derived from an EMBL/GenBank/DDBJ whole genome shotgun (WGS) entry which is preliminary data.</text>
</comment>
<gene>
    <name evidence="6" type="ORF">BJ983_005156</name>
</gene>
<dbReference type="InterPro" id="IPR015510">
    <property type="entry name" value="PGRP"/>
</dbReference>
<dbReference type="Pfam" id="PF01510">
    <property type="entry name" value="Amidase_2"/>
    <property type="match status" value="1"/>
</dbReference>
<dbReference type="Gene3D" id="3.40.80.10">
    <property type="entry name" value="Peptidoglycan recognition protein-like"/>
    <property type="match status" value="1"/>
</dbReference>
<dbReference type="SUPFAM" id="SSF55846">
    <property type="entry name" value="N-acetylmuramoyl-L-alanine amidase-like"/>
    <property type="match status" value="1"/>
</dbReference>
<dbReference type="CDD" id="cd06583">
    <property type="entry name" value="PGRP"/>
    <property type="match status" value="1"/>
</dbReference>
<evidence type="ECO:0000259" key="4">
    <source>
        <dbReference type="SMART" id="SM00644"/>
    </source>
</evidence>
<name>A0A7Y9J936_9PSEU</name>
<proteinExistence type="inferred from homology"/>
<keyword evidence="3" id="KW-0732">Signal</keyword>
<reference evidence="6 7" key="1">
    <citation type="submission" date="2020-07" db="EMBL/GenBank/DDBJ databases">
        <title>Sequencing the genomes of 1000 actinobacteria strains.</title>
        <authorList>
            <person name="Klenk H.-P."/>
        </authorList>
    </citation>
    <scope>NUCLEOTIDE SEQUENCE [LARGE SCALE GENOMIC DNA]</scope>
    <source>
        <strain evidence="6 7">DSM 45772</strain>
    </source>
</reference>
<comment type="similarity">
    <text evidence="1">Belongs to the N-acetylmuramoyl-L-alanine amidase 2 family.</text>
</comment>
<feature type="region of interest" description="Disordered" evidence="2">
    <location>
        <begin position="171"/>
        <end position="193"/>
    </location>
</feature>
<dbReference type="GO" id="GO:0008745">
    <property type="term" value="F:N-acetylmuramoyl-L-alanine amidase activity"/>
    <property type="evidence" value="ECO:0007669"/>
    <property type="project" value="InterPro"/>
</dbReference>
<dbReference type="GO" id="GO:0008270">
    <property type="term" value="F:zinc ion binding"/>
    <property type="evidence" value="ECO:0007669"/>
    <property type="project" value="InterPro"/>
</dbReference>
<evidence type="ECO:0000313" key="6">
    <source>
        <dbReference type="EMBL" id="NYD39054.1"/>
    </source>
</evidence>
<dbReference type="RefSeq" id="WP_179796419.1">
    <property type="nucleotide sequence ID" value="NZ_BAABHP010000022.1"/>
</dbReference>
<sequence length="549" mass="57484">MRSQRGWGRFRVLGALVVVGVVAGPVSAEAAAAPVPAAPVVGTAGDPPPVAPLPPTRAVDPKVEREALGAPAPSPDAVNARQATSPDPLKLVAVSWTGPTPDVIELRSRLANGAFGAWTRVDPVDTERDGRSAPVASSEPVWVADSREVQVRAVDDGAPATQRMALTSIDPATTGNDARAMAASTSSPGRPSVVTRAQWGADEKLMTWPPEYTPTVRAVTIHHTAGTNAYTAAESAAIVRGIYAYHAKTLGWGDIGYNVLVDRFGTVFEGRKGGLDRAVIAAHAGGFNRETFGIGMMGDFTSVAPAAAQLEATAKLAAYKLGGLYRDPRATVTLTSTGGGTSKYAKGRAVTLPTVFAHRDVGATECPGNTGIRSMGTIRDRTAALVGDLATNPIRTKWLAMRGLLGEPSVVESATAANARVTRFSGANGAVYWSSGTGAWSVIGEINRRYDAFGAAASSIGLPRTDERTTPDGRGRYNQFVTGFVYWTPQTGAWPLRGAILSAWASAGYERSTYGYPRSDQYAVSGGVRQDFERGSLFLANGATAARRV</sequence>
<feature type="signal peptide" evidence="3">
    <location>
        <begin position="1"/>
        <end position="30"/>
    </location>
</feature>
<evidence type="ECO:0000256" key="3">
    <source>
        <dbReference type="SAM" id="SignalP"/>
    </source>
</evidence>
<accession>A0A7Y9J936</accession>
<evidence type="ECO:0000313" key="7">
    <source>
        <dbReference type="Proteomes" id="UP000535890"/>
    </source>
</evidence>
<dbReference type="Proteomes" id="UP000535890">
    <property type="component" value="Unassembled WGS sequence"/>
</dbReference>
<dbReference type="PANTHER" id="PTHR11022">
    <property type="entry name" value="PEPTIDOGLYCAN RECOGNITION PROTEIN"/>
    <property type="match status" value="1"/>
</dbReference>
<dbReference type="InterPro" id="IPR013207">
    <property type="entry name" value="LGFP"/>
</dbReference>
<dbReference type="SMART" id="SM00701">
    <property type="entry name" value="PGRP"/>
    <property type="match status" value="1"/>
</dbReference>
<dbReference type="EMBL" id="JACCBN010000001">
    <property type="protein sequence ID" value="NYD39054.1"/>
    <property type="molecule type" value="Genomic_DNA"/>
</dbReference>
<evidence type="ECO:0000256" key="1">
    <source>
        <dbReference type="ARBA" id="ARBA00007553"/>
    </source>
</evidence>
<feature type="domain" description="Peptidoglycan recognition protein family" evidence="5">
    <location>
        <begin position="191"/>
        <end position="339"/>
    </location>
</feature>
<keyword evidence="7" id="KW-1185">Reference proteome</keyword>
<dbReference type="GO" id="GO:0009253">
    <property type="term" value="P:peptidoglycan catabolic process"/>
    <property type="evidence" value="ECO:0007669"/>
    <property type="project" value="InterPro"/>
</dbReference>
<protein>
    <submittedName>
        <fullName evidence="6">Uncharacterized protein with LGFP repeats</fullName>
    </submittedName>
</protein>
<dbReference type="AlphaFoldDB" id="A0A7Y9J936"/>
<feature type="domain" description="N-acetylmuramoyl-L-alanine amidase" evidence="4">
    <location>
        <begin position="207"/>
        <end position="368"/>
    </location>
</feature>
<dbReference type="Pfam" id="PF08310">
    <property type="entry name" value="LGFP"/>
    <property type="match status" value="2"/>
</dbReference>
<evidence type="ECO:0000256" key="2">
    <source>
        <dbReference type="SAM" id="MobiDB-lite"/>
    </source>
</evidence>
<dbReference type="PANTHER" id="PTHR11022:SF41">
    <property type="entry name" value="PEPTIDOGLYCAN-RECOGNITION PROTEIN LC-RELATED"/>
    <property type="match status" value="1"/>
</dbReference>
<organism evidence="6 7">
    <name type="scientific">Actinomycetospora corticicola</name>
    <dbReference type="NCBI Taxonomy" id="663602"/>
    <lineage>
        <taxon>Bacteria</taxon>
        <taxon>Bacillati</taxon>
        <taxon>Actinomycetota</taxon>
        <taxon>Actinomycetes</taxon>
        <taxon>Pseudonocardiales</taxon>
        <taxon>Pseudonocardiaceae</taxon>
        <taxon>Actinomycetospora</taxon>
    </lineage>
</organism>
<dbReference type="InterPro" id="IPR002502">
    <property type="entry name" value="Amidase_domain"/>
</dbReference>
<evidence type="ECO:0000259" key="5">
    <source>
        <dbReference type="SMART" id="SM00701"/>
    </source>
</evidence>
<feature type="chain" id="PRO_5030671043" evidence="3">
    <location>
        <begin position="31"/>
        <end position="549"/>
    </location>
</feature>
<dbReference type="InterPro" id="IPR036505">
    <property type="entry name" value="Amidase/PGRP_sf"/>
</dbReference>
<dbReference type="SMART" id="SM00644">
    <property type="entry name" value="Ami_2"/>
    <property type="match status" value="1"/>
</dbReference>
<dbReference type="InterPro" id="IPR006619">
    <property type="entry name" value="PGRP_domain_met/bac"/>
</dbReference>